<evidence type="ECO:0000313" key="10">
    <source>
        <dbReference type="Proteomes" id="UP001193680"/>
    </source>
</evidence>
<dbReference type="InterPro" id="IPR058031">
    <property type="entry name" value="AAA_lid_NorR"/>
</dbReference>
<keyword evidence="6" id="KW-0597">Phosphoprotein</keyword>
<reference evidence="9 10" key="1">
    <citation type="submission" date="2020-11" db="EMBL/GenBank/DDBJ databases">
        <title>Sulfur oxidizing isolate from Hospital Hole Sinkhole.</title>
        <authorList>
            <person name="Scott K.M."/>
        </authorList>
    </citation>
    <scope>NUCLEOTIDE SEQUENCE [LARGE SCALE GENOMIC DNA]</scope>
    <source>
        <strain evidence="9 10">HH1</strain>
    </source>
</reference>
<dbReference type="SMART" id="SM00448">
    <property type="entry name" value="REC"/>
    <property type="match status" value="1"/>
</dbReference>
<evidence type="ECO:0000256" key="5">
    <source>
        <dbReference type="ARBA" id="ARBA00023163"/>
    </source>
</evidence>
<dbReference type="Pfam" id="PF25601">
    <property type="entry name" value="AAA_lid_14"/>
    <property type="match status" value="1"/>
</dbReference>
<dbReference type="InterPro" id="IPR025662">
    <property type="entry name" value="Sigma_54_int_dom_ATP-bd_1"/>
</dbReference>
<name>A0ABS0BXV4_9GAMM</name>
<dbReference type="SMART" id="SM00382">
    <property type="entry name" value="AAA"/>
    <property type="match status" value="1"/>
</dbReference>
<dbReference type="SUPFAM" id="SSF52172">
    <property type="entry name" value="CheY-like"/>
    <property type="match status" value="1"/>
</dbReference>
<dbReference type="SUPFAM" id="SSF52540">
    <property type="entry name" value="P-loop containing nucleoside triphosphate hydrolases"/>
    <property type="match status" value="1"/>
</dbReference>
<dbReference type="InterPro" id="IPR003593">
    <property type="entry name" value="AAA+_ATPase"/>
</dbReference>
<feature type="modified residue" description="4-aspartylphosphate" evidence="6">
    <location>
        <position position="55"/>
    </location>
</feature>
<evidence type="ECO:0000256" key="6">
    <source>
        <dbReference type="PROSITE-ProRule" id="PRU00169"/>
    </source>
</evidence>
<dbReference type="PROSITE" id="PS50045">
    <property type="entry name" value="SIGMA54_INTERACT_4"/>
    <property type="match status" value="1"/>
</dbReference>
<dbReference type="Gene3D" id="3.40.50.2300">
    <property type="match status" value="1"/>
</dbReference>
<feature type="domain" description="Sigma-54 factor interaction" evidence="7">
    <location>
        <begin position="165"/>
        <end position="394"/>
    </location>
</feature>
<dbReference type="PANTHER" id="PTHR32071">
    <property type="entry name" value="TRANSCRIPTIONAL REGULATORY PROTEIN"/>
    <property type="match status" value="1"/>
</dbReference>
<dbReference type="Pfam" id="PF02954">
    <property type="entry name" value="HTH_8"/>
    <property type="match status" value="1"/>
</dbReference>
<proteinExistence type="predicted"/>
<evidence type="ECO:0000256" key="3">
    <source>
        <dbReference type="ARBA" id="ARBA00023015"/>
    </source>
</evidence>
<feature type="domain" description="Response regulatory" evidence="8">
    <location>
        <begin position="7"/>
        <end position="121"/>
    </location>
</feature>
<dbReference type="InterPro" id="IPR001789">
    <property type="entry name" value="Sig_transdc_resp-reg_receiver"/>
</dbReference>
<keyword evidence="5" id="KW-0804">Transcription</keyword>
<protein>
    <submittedName>
        <fullName evidence="9">Sigma-54-dependent Fis family transcriptional regulator</fullName>
    </submittedName>
</protein>
<sequence>MILEQPSVLVVDDDEKSVATLKRTLRKDFKVYTALSAEEAEEILRFEYIQVLVCDHRMPKETGVSFLIRVKEQWPDVIRVLLSGYSSLEDTIRGVNEAGIYQYIEKPWQPEQLIHTLKNAVELFELQRENRLLSVELKVAPSALEKEVKQKKEQLKKTYGCDEIVRTENGLLDKVIQRVCQISSFDFPVLITGESGTGKELFARAIHYNSPRADGPFLAENCGALPDQLLESELFGYKKGAFTGAYMDHVGLFEQASGGTLFLDEVGEISQSFQVKLLRVLQEGEIRPLGHSKPRKVDVRIVAATNRNLEEEVKAGRFREDLFYRLVGYVVQLPSLHERKEDIPLLANAFLKHLCEQYARPFGGFTDEMMQCLMDYRWPGNIRELQNEIGRSFMMTPQGEPLRAEFCSPRVLRAAPEDMEMELEWVSGVNGSLKEKVAQIEEQIIREALIRLRWNKTKVAEELGLSRVGLRQKMERFGITENHGGEAVSEKVG</sequence>
<keyword evidence="10" id="KW-1185">Reference proteome</keyword>
<dbReference type="InterPro" id="IPR027417">
    <property type="entry name" value="P-loop_NTPase"/>
</dbReference>
<dbReference type="InterPro" id="IPR011006">
    <property type="entry name" value="CheY-like_superfamily"/>
</dbReference>
<dbReference type="Pfam" id="PF00072">
    <property type="entry name" value="Response_reg"/>
    <property type="match status" value="1"/>
</dbReference>
<dbReference type="RefSeq" id="WP_185977818.1">
    <property type="nucleotide sequence ID" value="NZ_JACBGI020000005.1"/>
</dbReference>
<keyword evidence="2" id="KW-0067">ATP-binding</keyword>
<evidence type="ECO:0000259" key="8">
    <source>
        <dbReference type="PROSITE" id="PS50110"/>
    </source>
</evidence>
<dbReference type="Gene3D" id="3.40.50.300">
    <property type="entry name" value="P-loop containing nucleotide triphosphate hydrolases"/>
    <property type="match status" value="1"/>
</dbReference>
<evidence type="ECO:0000256" key="4">
    <source>
        <dbReference type="ARBA" id="ARBA00023125"/>
    </source>
</evidence>
<dbReference type="Proteomes" id="UP001193680">
    <property type="component" value="Unassembled WGS sequence"/>
</dbReference>
<dbReference type="PROSITE" id="PS00676">
    <property type="entry name" value="SIGMA54_INTERACT_2"/>
    <property type="match status" value="1"/>
</dbReference>
<dbReference type="PRINTS" id="PR01590">
    <property type="entry name" value="HTHFIS"/>
</dbReference>
<comment type="caution">
    <text evidence="9">The sequence shown here is derived from an EMBL/GenBank/DDBJ whole genome shotgun (WGS) entry which is preliminary data.</text>
</comment>
<organism evidence="9 10">
    <name type="scientific">Thiomicrorhabdus heinhorstiae</name>
    <dbReference type="NCBI Taxonomy" id="2748010"/>
    <lineage>
        <taxon>Bacteria</taxon>
        <taxon>Pseudomonadati</taxon>
        <taxon>Pseudomonadota</taxon>
        <taxon>Gammaproteobacteria</taxon>
        <taxon>Thiotrichales</taxon>
        <taxon>Piscirickettsiaceae</taxon>
        <taxon>Thiomicrorhabdus</taxon>
    </lineage>
</organism>
<dbReference type="PROSITE" id="PS00688">
    <property type="entry name" value="SIGMA54_INTERACT_3"/>
    <property type="match status" value="1"/>
</dbReference>
<keyword evidence="3" id="KW-0805">Transcription regulation</keyword>
<accession>A0ABS0BXV4</accession>
<dbReference type="Pfam" id="PF00158">
    <property type="entry name" value="Sigma54_activat"/>
    <property type="match status" value="1"/>
</dbReference>
<dbReference type="CDD" id="cd00009">
    <property type="entry name" value="AAA"/>
    <property type="match status" value="1"/>
</dbReference>
<gene>
    <name evidence="9" type="ORF">H8792_004945</name>
</gene>
<dbReference type="InterPro" id="IPR025943">
    <property type="entry name" value="Sigma_54_int_dom_ATP-bd_2"/>
</dbReference>
<evidence type="ECO:0000313" key="9">
    <source>
        <dbReference type="EMBL" id="MBF6057681.1"/>
    </source>
</evidence>
<keyword evidence="4" id="KW-0238">DNA-binding</keyword>
<dbReference type="InterPro" id="IPR009057">
    <property type="entry name" value="Homeodomain-like_sf"/>
</dbReference>
<dbReference type="InterPro" id="IPR002197">
    <property type="entry name" value="HTH_Fis"/>
</dbReference>
<dbReference type="SUPFAM" id="SSF46689">
    <property type="entry name" value="Homeodomain-like"/>
    <property type="match status" value="1"/>
</dbReference>
<evidence type="ECO:0000256" key="2">
    <source>
        <dbReference type="ARBA" id="ARBA00022840"/>
    </source>
</evidence>
<dbReference type="Gene3D" id="1.10.8.60">
    <property type="match status" value="1"/>
</dbReference>
<dbReference type="PROSITE" id="PS00675">
    <property type="entry name" value="SIGMA54_INTERACT_1"/>
    <property type="match status" value="1"/>
</dbReference>
<dbReference type="Gene3D" id="1.10.10.60">
    <property type="entry name" value="Homeodomain-like"/>
    <property type="match status" value="1"/>
</dbReference>
<dbReference type="InterPro" id="IPR025944">
    <property type="entry name" value="Sigma_54_int_dom_CS"/>
</dbReference>
<evidence type="ECO:0000259" key="7">
    <source>
        <dbReference type="PROSITE" id="PS50045"/>
    </source>
</evidence>
<dbReference type="PANTHER" id="PTHR32071:SF117">
    <property type="entry name" value="PTS-DEPENDENT DIHYDROXYACETONE KINASE OPERON REGULATORY PROTEIN-RELATED"/>
    <property type="match status" value="1"/>
</dbReference>
<keyword evidence="1" id="KW-0547">Nucleotide-binding</keyword>
<dbReference type="EMBL" id="JACBGI020000005">
    <property type="protein sequence ID" value="MBF6057681.1"/>
    <property type="molecule type" value="Genomic_DNA"/>
</dbReference>
<dbReference type="InterPro" id="IPR002078">
    <property type="entry name" value="Sigma_54_int"/>
</dbReference>
<dbReference type="PROSITE" id="PS50110">
    <property type="entry name" value="RESPONSE_REGULATORY"/>
    <property type="match status" value="1"/>
</dbReference>
<evidence type="ECO:0000256" key="1">
    <source>
        <dbReference type="ARBA" id="ARBA00022741"/>
    </source>
</evidence>